<dbReference type="PANTHER" id="PTHR45632">
    <property type="entry name" value="LD33804P"/>
    <property type="match status" value="1"/>
</dbReference>
<dbReference type="InterPro" id="IPR006652">
    <property type="entry name" value="Kelch_1"/>
</dbReference>
<dbReference type="InterPro" id="IPR037293">
    <property type="entry name" value="Gal_Oxidase_central_sf"/>
</dbReference>
<dbReference type="SUPFAM" id="SSF50965">
    <property type="entry name" value="Galactose oxidase, central domain"/>
    <property type="match status" value="1"/>
</dbReference>
<feature type="chain" id="PRO_5045391220" evidence="3">
    <location>
        <begin position="24"/>
        <end position="639"/>
    </location>
</feature>
<name>A0ABM8XBJ1_9BURK</name>
<organism evidence="5 6">
    <name type="scientific">Cupriavidus pampae</name>
    <dbReference type="NCBI Taxonomy" id="659251"/>
    <lineage>
        <taxon>Bacteria</taxon>
        <taxon>Pseudomonadati</taxon>
        <taxon>Pseudomonadota</taxon>
        <taxon>Betaproteobacteria</taxon>
        <taxon>Burkholderiales</taxon>
        <taxon>Burkholderiaceae</taxon>
        <taxon>Cupriavidus</taxon>
    </lineage>
</organism>
<dbReference type="InterPro" id="IPR015915">
    <property type="entry name" value="Kelch-typ_b-propeller"/>
</dbReference>
<dbReference type="Gene3D" id="2.60.40.10">
    <property type="entry name" value="Immunoglobulins"/>
    <property type="match status" value="2"/>
</dbReference>
<dbReference type="GO" id="GO:0016853">
    <property type="term" value="F:isomerase activity"/>
    <property type="evidence" value="ECO:0007669"/>
    <property type="project" value="UniProtKB-KW"/>
</dbReference>
<protein>
    <submittedName>
        <fullName evidence="5">N-acetylneuraminate epimerase</fullName>
        <ecNumber evidence="5">5.1.3.24</ecNumber>
    </submittedName>
</protein>
<keyword evidence="5" id="KW-0413">Isomerase</keyword>
<feature type="domain" description="Attractin/MKLN-like beta-propeller" evidence="4">
    <location>
        <begin position="282"/>
        <end position="488"/>
    </location>
</feature>
<sequence>MPGHRSTLQRLFLLLTCSIIALLAGCNDDDALQAPTGLSYGMTSATYQVGTAIVANRPSASGGAIDGYTVSPSLPAGLALDAATGVISGTPTVVSPSAVYTVTAQNTAGSATARVQIEVRGAAAAPATLSYREATVTYTVGQAIAANTATSSGGPISAYSIAPALPAGLALDAQTGAISGTPTTVTPAATYTVTGSNAAGSITATLQITVQAVLVAPASLSYATASALYVTNEPITPNTPVATGGAIASFTVAPALPTGLSLNTTTGAITGTPAVIQTSITYTITGSNTAGSAQAQVRIVVTSRGTWSAVTPAPMPVPVHYFTATRLNDGRVLVAGGLGAGGYTAAAWIYDPVANLWTSASAMLAARSGHTATLLPNGKVLVAGGEFANGIAVASAEIYDPVVGTWTAAGTMTDERSNHTATLLANGKVLVAGGYTAPGGTLTFFGSMDLFDPVTNSWTRMTSSLATPRAQHAAALLPDGNVLMIGGVNLGSYVNTVERVAIDGSGTTTESFPITGNFTVATRLSDGTILVSTDRAGTAQRYNPLTSTWTASTMLAQRIIPTITALLDGRVLVAGGALSGGVRATSTEIYNPDTNTWTAGSPMTAGRNAAQAVVLADGSVLMIGGFNGGDVATVERFVP</sequence>
<dbReference type="InterPro" id="IPR015919">
    <property type="entry name" value="Cadherin-like_sf"/>
</dbReference>
<keyword evidence="3" id="KW-0732">Signal</keyword>
<evidence type="ECO:0000256" key="3">
    <source>
        <dbReference type="SAM" id="SignalP"/>
    </source>
</evidence>
<dbReference type="InterPro" id="IPR011043">
    <property type="entry name" value="Gal_Oxase/kelch_b-propeller"/>
</dbReference>
<keyword evidence="2" id="KW-0677">Repeat</keyword>
<dbReference type="RefSeq" id="WP_223990999.1">
    <property type="nucleotide sequence ID" value="NZ_CAJZAG010000007.1"/>
</dbReference>
<dbReference type="PROSITE" id="PS51257">
    <property type="entry name" value="PROKAR_LIPOPROTEIN"/>
    <property type="match status" value="1"/>
</dbReference>
<dbReference type="EMBL" id="CAJZAG010000007">
    <property type="protein sequence ID" value="CAG9177312.1"/>
    <property type="molecule type" value="Genomic_DNA"/>
</dbReference>
<evidence type="ECO:0000256" key="2">
    <source>
        <dbReference type="ARBA" id="ARBA00022737"/>
    </source>
</evidence>
<keyword evidence="1" id="KW-0880">Kelch repeat</keyword>
<evidence type="ECO:0000256" key="1">
    <source>
        <dbReference type="ARBA" id="ARBA00022441"/>
    </source>
</evidence>
<gene>
    <name evidence="5" type="primary">nanM</name>
    <name evidence="5" type="ORF">LMG32289_03773</name>
</gene>
<dbReference type="InterPro" id="IPR056737">
    <property type="entry name" value="Beta-prop_ATRN-MKLN-like"/>
</dbReference>
<comment type="caution">
    <text evidence="5">The sequence shown here is derived from an EMBL/GenBank/DDBJ whole genome shotgun (WGS) entry which is preliminary data.</text>
</comment>
<dbReference type="EC" id="5.1.3.24" evidence="5"/>
<proteinExistence type="predicted"/>
<dbReference type="Gene3D" id="2.130.10.80">
    <property type="entry name" value="Galactose oxidase/kelch, beta-propeller"/>
    <property type="match status" value="4"/>
</dbReference>
<keyword evidence="6" id="KW-1185">Reference proteome</keyword>
<dbReference type="InterPro" id="IPR013783">
    <property type="entry name" value="Ig-like_fold"/>
</dbReference>
<evidence type="ECO:0000313" key="5">
    <source>
        <dbReference type="EMBL" id="CAG9177312.1"/>
    </source>
</evidence>
<evidence type="ECO:0000259" key="4">
    <source>
        <dbReference type="Pfam" id="PF24981"/>
    </source>
</evidence>
<dbReference type="SUPFAM" id="SSF117281">
    <property type="entry name" value="Kelch motif"/>
    <property type="match status" value="1"/>
</dbReference>
<dbReference type="SUPFAM" id="SSF49313">
    <property type="entry name" value="Cadherin-like"/>
    <property type="match status" value="2"/>
</dbReference>
<dbReference type="Pfam" id="PF24981">
    <property type="entry name" value="Beta-prop_ATRN-LZTR1"/>
    <property type="match status" value="1"/>
</dbReference>
<dbReference type="SMART" id="SM00612">
    <property type="entry name" value="Kelch"/>
    <property type="match status" value="5"/>
</dbReference>
<evidence type="ECO:0000313" key="6">
    <source>
        <dbReference type="Proteomes" id="UP000706525"/>
    </source>
</evidence>
<dbReference type="PANTHER" id="PTHR45632:SF3">
    <property type="entry name" value="KELCH-LIKE PROTEIN 32"/>
    <property type="match status" value="1"/>
</dbReference>
<accession>A0ABM8XBJ1</accession>
<reference evidence="5 6" key="1">
    <citation type="submission" date="2021-08" db="EMBL/GenBank/DDBJ databases">
        <authorList>
            <person name="Peeters C."/>
        </authorList>
    </citation>
    <scope>NUCLEOTIDE SEQUENCE [LARGE SCALE GENOMIC DNA]</scope>
    <source>
        <strain evidence="5 6">LMG 32289</strain>
    </source>
</reference>
<feature type="signal peptide" evidence="3">
    <location>
        <begin position="1"/>
        <end position="23"/>
    </location>
</feature>
<dbReference type="Pfam" id="PF01344">
    <property type="entry name" value="Kelch_1"/>
    <property type="match status" value="1"/>
</dbReference>
<dbReference type="Proteomes" id="UP000706525">
    <property type="component" value="Unassembled WGS sequence"/>
</dbReference>
<dbReference type="Pfam" id="PF05345">
    <property type="entry name" value="He_PIG"/>
    <property type="match status" value="2"/>
</dbReference>